<feature type="transmembrane region" description="Helical" evidence="5">
    <location>
        <begin position="131"/>
        <end position="152"/>
    </location>
</feature>
<dbReference type="EMBL" id="KB308736">
    <property type="protein sequence ID" value="ELT96737.1"/>
    <property type="molecule type" value="Genomic_DNA"/>
</dbReference>
<dbReference type="GO" id="GO:0016020">
    <property type="term" value="C:membrane"/>
    <property type="evidence" value="ECO:0007669"/>
    <property type="project" value="UniProtKB-SubCell"/>
</dbReference>
<evidence type="ECO:0000313" key="7">
    <source>
        <dbReference type="EnsemblMetazoa" id="CapteP222491"/>
    </source>
</evidence>
<keyword evidence="3 5" id="KW-1133">Transmembrane helix</keyword>
<accession>R7TSZ9</accession>
<evidence type="ECO:0000256" key="5">
    <source>
        <dbReference type="SAM" id="Phobius"/>
    </source>
</evidence>
<feature type="transmembrane region" description="Helical" evidence="5">
    <location>
        <begin position="75"/>
        <end position="94"/>
    </location>
</feature>
<dbReference type="EMBL" id="AMQN01011177">
    <property type="status" value="NOT_ANNOTATED_CDS"/>
    <property type="molecule type" value="Genomic_DNA"/>
</dbReference>
<feature type="transmembrane region" description="Helical" evidence="5">
    <location>
        <begin position="384"/>
        <end position="405"/>
    </location>
</feature>
<dbReference type="OrthoDB" id="3026777at2759"/>
<evidence type="ECO:0008006" key="9">
    <source>
        <dbReference type="Google" id="ProtNLM"/>
    </source>
</evidence>
<dbReference type="Proteomes" id="UP000014760">
    <property type="component" value="Unassembled WGS sequence"/>
</dbReference>
<evidence type="ECO:0000256" key="3">
    <source>
        <dbReference type="ARBA" id="ARBA00022989"/>
    </source>
</evidence>
<evidence type="ECO:0000313" key="6">
    <source>
        <dbReference type="EMBL" id="ELT96737.1"/>
    </source>
</evidence>
<evidence type="ECO:0000256" key="2">
    <source>
        <dbReference type="ARBA" id="ARBA00022692"/>
    </source>
</evidence>
<feature type="transmembrane region" description="Helical" evidence="5">
    <location>
        <begin position="262"/>
        <end position="283"/>
    </location>
</feature>
<dbReference type="PANTHER" id="PTHR23507">
    <property type="entry name" value="ZGC:174356"/>
    <property type="match status" value="1"/>
</dbReference>
<reference evidence="7" key="3">
    <citation type="submission" date="2015-06" db="UniProtKB">
        <authorList>
            <consortium name="EnsemblMetazoa"/>
        </authorList>
    </citation>
    <scope>IDENTIFICATION</scope>
</reference>
<keyword evidence="2 5" id="KW-0812">Transmembrane</keyword>
<evidence type="ECO:0000256" key="1">
    <source>
        <dbReference type="ARBA" id="ARBA00004141"/>
    </source>
</evidence>
<gene>
    <name evidence="6" type="ORF">CAPTEDRAFT_222491</name>
</gene>
<feature type="transmembrane region" description="Helical" evidence="5">
    <location>
        <begin position="222"/>
        <end position="242"/>
    </location>
</feature>
<keyword evidence="4 5" id="KW-0472">Membrane</keyword>
<evidence type="ECO:0000256" key="4">
    <source>
        <dbReference type="ARBA" id="ARBA00023136"/>
    </source>
</evidence>
<name>R7TSZ9_CAPTE</name>
<keyword evidence="8" id="KW-1185">Reference proteome</keyword>
<proteinExistence type="predicted"/>
<dbReference type="Gene3D" id="1.20.1250.20">
    <property type="entry name" value="MFS general substrate transporter like domains"/>
    <property type="match status" value="1"/>
</dbReference>
<dbReference type="GO" id="GO:0022857">
    <property type="term" value="F:transmembrane transporter activity"/>
    <property type="evidence" value="ECO:0007669"/>
    <property type="project" value="TreeGrafter"/>
</dbReference>
<evidence type="ECO:0000313" key="8">
    <source>
        <dbReference type="Proteomes" id="UP000014760"/>
    </source>
</evidence>
<reference evidence="6 8" key="2">
    <citation type="journal article" date="2013" name="Nature">
        <title>Insights into bilaterian evolution from three spiralian genomes.</title>
        <authorList>
            <person name="Simakov O."/>
            <person name="Marletaz F."/>
            <person name="Cho S.J."/>
            <person name="Edsinger-Gonzales E."/>
            <person name="Havlak P."/>
            <person name="Hellsten U."/>
            <person name="Kuo D.H."/>
            <person name="Larsson T."/>
            <person name="Lv J."/>
            <person name="Arendt D."/>
            <person name="Savage R."/>
            <person name="Osoegawa K."/>
            <person name="de Jong P."/>
            <person name="Grimwood J."/>
            <person name="Chapman J.A."/>
            <person name="Shapiro H."/>
            <person name="Aerts A."/>
            <person name="Otillar R.P."/>
            <person name="Terry A.Y."/>
            <person name="Boore J.L."/>
            <person name="Grigoriev I.V."/>
            <person name="Lindberg D.R."/>
            <person name="Seaver E.C."/>
            <person name="Weisblat D.A."/>
            <person name="Putnam N.H."/>
            <person name="Rokhsar D.S."/>
        </authorList>
    </citation>
    <scope>NUCLEOTIDE SEQUENCE</scope>
    <source>
        <strain evidence="6 8">I ESC-2004</strain>
    </source>
</reference>
<dbReference type="HOGENOM" id="CLU_594828_0_0_1"/>
<dbReference type="InterPro" id="IPR036259">
    <property type="entry name" value="MFS_trans_sf"/>
</dbReference>
<dbReference type="PANTHER" id="PTHR23507:SF1">
    <property type="entry name" value="FI18259P1-RELATED"/>
    <property type="match status" value="1"/>
</dbReference>
<comment type="subcellular location">
    <subcellularLocation>
        <location evidence="1">Membrane</location>
        <topology evidence="1">Multi-pass membrane protein</topology>
    </subcellularLocation>
</comment>
<reference evidence="8" key="1">
    <citation type="submission" date="2012-12" db="EMBL/GenBank/DDBJ databases">
        <authorList>
            <person name="Hellsten U."/>
            <person name="Grimwood J."/>
            <person name="Chapman J.A."/>
            <person name="Shapiro H."/>
            <person name="Aerts A."/>
            <person name="Otillar R.P."/>
            <person name="Terry A.Y."/>
            <person name="Boore J.L."/>
            <person name="Simakov O."/>
            <person name="Marletaz F."/>
            <person name="Cho S.-J."/>
            <person name="Edsinger-Gonzales E."/>
            <person name="Havlak P."/>
            <person name="Kuo D.-H."/>
            <person name="Larsson T."/>
            <person name="Lv J."/>
            <person name="Arendt D."/>
            <person name="Savage R."/>
            <person name="Osoegawa K."/>
            <person name="de Jong P."/>
            <person name="Lindberg D.R."/>
            <person name="Seaver E.C."/>
            <person name="Weisblat D.A."/>
            <person name="Putnam N.H."/>
            <person name="Grigoriev I.V."/>
            <person name="Rokhsar D.S."/>
        </authorList>
    </citation>
    <scope>NUCLEOTIDE SEQUENCE</scope>
    <source>
        <strain evidence="8">I ESC-2004</strain>
    </source>
</reference>
<dbReference type="EMBL" id="AMQN01011176">
    <property type="status" value="NOT_ANNOTATED_CDS"/>
    <property type="molecule type" value="Genomic_DNA"/>
</dbReference>
<feature type="transmembrane region" description="Helical" evidence="5">
    <location>
        <begin position="353"/>
        <end position="372"/>
    </location>
</feature>
<feature type="transmembrane region" description="Helical" evidence="5">
    <location>
        <begin position="290"/>
        <end position="307"/>
    </location>
</feature>
<feature type="transmembrane region" description="Helical" evidence="5">
    <location>
        <begin position="313"/>
        <end position="332"/>
    </location>
</feature>
<protein>
    <recommendedName>
        <fullName evidence="9">Major facilitator superfamily (MFS) profile domain-containing protein</fullName>
    </recommendedName>
</protein>
<dbReference type="EnsemblMetazoa" id="CapteT222491">
    <property type="protein sequence ID" value="CapteP222491"/>
    <property type="gene ID" value="CapteG222491"/>
</dbReference>
<sequence>MDSSCELDVPIREGPQRLLACSDFVEIEQEDSDRSSPSSDSSSGSVEGACQTCLSVCQADCCQLLLRYKSWKSPAIVEGVMFVLIFAYGCMYHVTVQYTYEHIWQAANSAMTNTTLPHADTVPTEQRTFRFSLFASLRFAALGLAFMLSSYFVEYIHFGGTFVVIMLLFIATLVYIIFVLPESSAIGKMRTIRDFNPIALFISSMLPFEVFARERPNRQHQYILLLLLVTNFFESAISFGSFQVLSRLVVAPPFCSHPDTVTLLQMFVLVLAVAGPFIAIQLFSERLPDAGIGTVASLLTTIGLAIQALSSNYVTLVIGLLFQIFVPIPNGVSRSIMSKLVAHEEQGALQAGVTSARALGAVTSTFFCISMFQKTVGSFPGITLIVLSSISVFVVVAFILTWGLLRDDYEDYKLNVTSVRRFALQRYHEIYNKINESESKNKELSLLDLEDYDSDEVFSQ</sequence>
<feature type="transmembrane region" description="Helical" evidence="5">
    <location>
        <begin position="158"/>
        <end position="180"/>
    </location>
</feature>
<dbReference type="SUPFAM" id="SSF103473">
    <property type="entry name" value="MFS general substrate transporter"/>
    <property type="match status" value="1"/>
</dbReference>
<dbReference type="AlphaFoldDB" id="R7TSZ9"/>
<organism evidence="6">
    <name type="scientific">Capitella teleta</name>
    <name type="common">Polychaete worm</name>
    <dbReference type="NCBI Taxonomy" id="283909"/>
    <lineage>
        <taxon>Eukaryota</taxon>
        <taxon>Metazoa</taxon>
        <taxon>Spiralia</taxon>
        <taxon>Lophotrochozoa</taxon>
        <taxon>Annelida</taxon>
        <taxon>Polychaeta</taxon>
        <taxon>Sedentaria</taxon>
        <taxon>Scolecida</taxon>
        <taxon>Capitellidae</taxon>
        <taxon>Capitella</taxon>
    </lineage>
</organism>